<reference evidence="1" key="2">
    <citation type="submission" date="2020-06" db="EMBL/GenBank/DDBJ databases">
        <authorList>
            <person name="Sheffer M."/>
        </authorList>
    </citation>
    <scope>NUCLEOTIDE SEQUENCE</scope>
</reference>
<comment type="caution">
    <text evidence="1">The sequence shown here is derived from an EMBL/GenBank/DDBJ whole genome shotgun (WGS) entry which is preliminary data.</text>
</comment>
<proteinExistence type="predicted"/>
<dbReference type="Proteomes" id="UP000807504">
    <property type="component" value="Unassembled WGS sequence"/>
</dbReference>
<keyword evidence="2" id="KW-1185">Reference proteome</keyword>
<organism evidence="1 2">
    <name type="scientific">Argiope bruennichi</name>
    <name type="common">Wasp spider</name>
    <name type="synonym">Aranea bruennichi</name>
    <dbReference type="NCBI Taxonomy" id="94029"/>
    <lineage>
        <taxon>Eukaryota</taxon>
        <taxon>Metazoa</taxon>
        <taxon>Ecdysozoa</taxon>
        <taxon>Arthropoda</taxon>
        <taxon>Chelicerata</taxon>
        <taxon>Arachnida</taxon>
        <taxon>Araneae</taxon>
        <taxon>Araneomorphae</taxon>
        <taxon>Entelegynae</taxon>
        <taxon>Araneoidea</taxon>
        <taxon>Araneidae</taxon>
        <taxon>Argiope</taxon>
    </lineage>
</organism>
<sequence length="104" mass="12471">MKFQRFRNCERTFCESLWHHNIIKVTRVKMKHLRPSEYSVICHLQPYHNLHESLQENLSNRKICMLLYQADEEKKMDSSFKILRARSDRRAPVGLILRPKSTSA</sequence>
<dbReference type="AlphaFoldDB" id="A0A8T0F2V4"/>
<protein>
    <submittedName>
        <fullName evidence="1">Uncharacterized protein</fullName>
    </submittedName>
</protein>
<gene>
    <name evidence="1" type="ORF">HNY73_013463</name>
</gene>
<evidence type="ECO:0000313" key="1">
    <source>
        <dbReference type="EMBL" id="KAF8783279.1"/>
    </source>
</evidence>
<name>A0A8T0F2V4_ARGBR</name>
<reference evidence="1" key="1">
    <citation type="journal article" date="2020" name="bioRxiv">
        <title>Chromosome-level reference genome of the European wasp spider Argiope bruennichi: a resource for studies on range expansion and evolutionary adaptation.</title>
        <authorList>
            <person name="Sheffer M.M."/>
            <person name="Hoppe A."/>
            <person name="Krehenwinkel H."/>
            <person name="Uhl G."/>
            <person name="Kuss A.W."/>
            <person name="Jensen L."/>
            <person name="Jensen C."/>
            <person name="Gillespie R.G."/>
            <person name="Hoff K.J."/>
            <person name="Prost S."/>
        </authorList>
    </citation>
    <scope>NUCLEOTIDE SEQUENCE</scope>
</reference>
<accession>A0A8T0F2V4</accession>
<evidence type="ECO:0000313" key="2">
    <source>
        <dbReference type="Proteomes" id="UP000807504"/>
    </source>
</evidence>
<dbReference type="EMBL" id="JABXBU010001863">
    <property type="protein sequence ID" value="KAF8783279.1"/>
    <property type="molecule type" value="Genomic_DNA"/>
</dbReference>